<dbReference type="GO" id="GO:0032259">
    <property type="term" value="P:methylation"/>
    <property type="evidence" value="ECO:0007669"/>
    <property type="project" value="UniProtKB-KW"/>
</dbReference>
<keyword evidence="4" id="KW-0804">Transcription</keyword>
<evidence type="ECO:0000256" key="2">
    <source>
        <dbReference type="ARBA" id="ARBA00023125"/>
    </source>
</evidence>
<evidence type="ECO:0000256" key="4">
    <source>
        <dbReference type="ARBA" id="ARBA00023163"/>
    </source>
</evidence>
<dbReference type="GO" id="GO:0003700">
    <property type="term" value="F:DNA-binding transcription factor activity"/>
    <property type="evidence" value="ECO:0007669"/>
    <property type="project" value="InterPro"/>
</dbReference>
<keyword evidence="1" id="KW-0805">Transcription regulation</keyword>
<evidence type="ECO:0000259" key="6">
    <source>
        <dbReference type="PROSITE" id="PS01124"/>
    </source>
</evidence>
<keyword evidence="8" id="KW-1185">Reference proteome</keyword>
<reference evidence="8" key="1">
    <citation type="submission" date="2017-05" db="EMBL/GenBank/DDBJ databases">
        <authorList>
            <person name="Rodrigo-Torres L."/>
            <person name="Arahal R. D."/>
            <person name="Lucena T."/>
        </authorList>
    </citation>
    <scope>NUCLEOTIDE SEQUENCE [LARGE SCALE GENOMIC DNA]</scope>
    <source>
        <strain evidence="8">CECT 8649</strain>
    </source>
</reference>
<evidence type="ECO:0000256" key="1">
    <source>
        <dbReference type="ARBA" id="ARBA00023015"/>
    </source>
</evidence>
<dbReference type="InterPro" id="IPR037923">
    <property type="entry name" value="HTH-like"/>
</dbReference>
<dbReference type="EMBL" id="FXXP01000002">
    <property type="protein sequence ID" value="SMX28092.1"/>
    <property type="molecule type" value="Genomic_DNA"/>
</dbReference>
<evidence type="ECO:0000256" key="5">
    <source>
        <dbReference type="SAM" id="MobiDB-lite"/>
    </source>
</evidence>
<dbReference type="GO" id="GO:0008168">
    <property type="term" value="F:methyltransferase activity"/>
    <property type="evidence" value="ECO:0007669"/>
    <property type="project" value="UniProtKB-KW"/>
</dbReference>
<dbReference type="InterPro" id="IPR050204">
    <property type="entry name" value="AraC_XylS_family_regulators"/>
</dbReference>
<dbReference type="InterPro" id="IPR018060">
    <property type="entry name" value="HTH_AraC"/>
</dbReference>
<proteinExistence type="predicted"/>
<dbReference type="PROSITE" id="PS01124">
    <property type="entry name" value="HTH_ARAC_FAMILY_2"/>
    <property type="match status" value="1"/>
</dbReference>
<dbReference type="SUPFAM" id="SSF51215">
    <property type="entry name" value="Regulatory protein AraC"/>
    <property type="match status" value="1"/>
</dbReference>
<keyword evidence="7" id="KW-0808">Transferase</keyword>
<dbReference type="Gene3D" id="1.10.10.60">
    <property type="entry name" value="Homeodomain-like"/>
    <property type="match status" value="1"/>
</dbReference>
<sequence length="298" mass="32570">MKRPAFLTKPMPPGPGQKAPAKPPADKPTLALPTDPVRAGSLTLVTQAAPWKYELLHDRPDNVLIWLTRGQGMIIVNGVRRGISTNQAMYLPAGTLFALDMPKGTQGLMLQCPAGLTKRMPRETLHLRVRDSLAQAEIISIIDTMGRELMQERPLMEEALTAHTHLAAVWLHRQIAVGAVEEPQDTAGSRLVSRFSQKLVRDYSSSDGVSGYAQALDVTPTHLTRVCRKSCGKTAADFLAERKLHAARLALGTSKQPIKEIAAALGFASAAYFTRFIQTQTGHSPSALRRADKAHFRD</sequence>
<dbReference type="InterPro" id="IPR018062">
    <property type="entry name" value="HTH_AraC-typ_CS"/>
</dbReference>
<dbReference type="Pfam" id="PF12833">
    <property type="entry name" value="HTH_18"/>
    <property type="match status" value="1"/>
</dbReference>
<dbReference type="Proteomes" id="UP000225972">
    <property type="component" value="Unassembled WGS sequence"/>
</dbReference>
<name>A0A238JDQ4_9RHOB</name>
<dbReference type="PANTHER" id="PTHR46796">
    <property type="entry name" value="HTH-TYPE TRANSCRIPTIONAL ACTIVATOR RHAS-RELATED"/>
    <property type="match status" value="1"/>
</dbReference>
<accession>A0A238JDQ4</accession>
<dbReference type="SMART" id="SM00342">
    <property type="entry name" value="HTH_ARAC"/>
    <property type="match status" value="1"/>
</dbReference>
<dbReference type="PROSITE" id="PS00041">
    <property type="entry name" value="HTH_ARAC_FAMILY_1"/>
    <property type="match status" value="1"/>
</dbReference>
<dbReference type="AlphaFoldDB" id="A0A238JDQ4"/>
<organism evidence="7 8">
    <name type="scientific">Pelagimonas phthalicica</name>
    <dbReference type="NCBI Taxonomy" id="1037362"/>
    <lineage>
        <taxon>Bacteria</taxon>
        <taxon>Pseudomonadati</taxon>
        <taxon>Pseudomonadota</taxon>
        <taxon>Alphaproteobacteria</taxon>
        <taxon>Rhodobacterales</taxon>
        <taxon>Roseobacteraceae</taxon>
        <taxon>Pelagimonas</taxon>
    </lineage>
</organism>
<keyword evidence="2" id="KW-0238">DNA-binding</keyword>
<dbReference type="GO" id="GO:0043565">
    <property type="term" value="F:sequence-specific DNA binding"/>
    <property type="evidence" value="ECO:0007669"/>
    <property type="project" value="InterPro"/>
</dbReference>
<dbReference type="RefSeq" id="WP_235871905.1">
    <property type="nucleotide sequence ID" value="NZ_FXXP01000002.1"/>
</dbReference>
<protein>
    <submittedName>
        <fullName evidence="7">Bifunctional transcriptional activator/DNA repair enzyme AdaA</fullName>
        <ecNumber evidence="7">2.1.1.-</ecNumber>
    </submittedName>
</protein>
<feature type="domain" description="HTH araC/xylS-type" evidence="6">
    <location>
        <begin position="193"/>
        <end position="291"/>
    </location>
</feature>
<dbReference type="InterPro" id="IPR009057">
    <property type="entry name" value="Homeodomain-like_sf"/>
</dbReference>
<feature type="region of interest" description="Disordered" evidence="5">
    <location>
        <begin position="1"/>
        <end position="29"/>
    </location>
</feature>
<gene>
    <name evidence="7" type="primary">adaA_2</name>
    <name evidence="7" type="ORF">TRP8649_02205</name>
</gene>
<evidence type="ECO:0000256" key="3">
    <source>
        <dbReference type="ARBA" id="ARBA00023159"/>
    </source>
</evidence>
<keyword evidence="7" id="KW-0489">Methyltransferase</keyword>
<dbReference type="EC" id="2.1.1.-" evidence="7"/>
<keyword evidence="3" id="KW-0010">Activator</keyword>
<dbReference type="SUPFAM" id="SSF46689">
    <property type="entry name" value="Homeodomain-like"/>
    <property type="match status" value="1"/>
</dbReference>
<evidence type="ECO:0000313" key="8">
    <source>
        <dbReference type="Proteomes" id="UP000225972"/>
    </source>
</evidence>
<evidence type="ECO:0000313" key="7">
    <source>
        <dbReference type="EMBL" id="SMX28092.1"/>
    </source>
</evidence>
<dbReference type="PANTHER" id="PTHR46796:SF6">
    <property type="entry name" value="ARAC SUBFAMILY"/>
    <property type="match status" value="1"/>
</dbReference>